<comment type="caution">
    <text evidence="1">The sequence shown here is derived from an EMBL/GenBank/DDBJ whole genome shotgun (WGS) entry which is preliminary data.</text>
</comment>
<protein>
    <submittedName>
        <fullName evidence="1">Uncharacterized protein</fullName>
    </submittedName>
</protein>
<gene>
    <name evidence="1" type="ORF">OXX778_LOCUS16048</name>
</gene>
<keyword evidence="2" id="KW-1185">Reference proteome</keyword>
<dbReference type="EMBL" id="CAJNOC010003692">
    <property type="protein sequence ID" value="CAF0993728.1"/>
    <property type="molecule type" value="Genomic_DNA"/>
</dbReference>
<evidence type="ECO:0000313" key="1">
    <source>
        <dbReference type="EMBL" id="CAF0993728.1"/>
    </source>
</evidence>
<name>A0A814G9E4_9BILA</name>
<organism evidence="1 2">
    <name type="scientific">Brachionus calyciflorus</name>
    <dbReference type="NCBI Taxonomy" id="104777"/>
    <lineage>
        <taxon>Eukaryota</taxon>
        <taxon>Metazoa</taxon>
        <taxon>Spiralia</taxon>
        <taxon>Gnathifera</taxon>
        <taxon>Rotifera</taxon>
        <taxon>Eurotatoria</taxon>
        <taxon>Monogononta</taxon>
        <taxon>Pseudotrocha</taxon>
        <taxon>Ploima</taxon>
        <taxon>Brachionidae</taxon>
        <taxon>Brachionus</taxon>
    </lineage>
</organism>
<sequence>MSDLSVLEFTLPFKDKFENLGNIFVGLHKDAKRPVFRGTKVGLFFISKSFQRVYIKDESFIEKIEKDIINSSEDDSKKFKDENEPQILGSFRLKKNSKTVEIFVGPRGGKFYLNSNGTKCYIKNFDLFRTDSFESKKFEDDRKTSSNIDKKEEDSNSSFDDTIQKIIDLYRIEDGYRFIGLFKIKGSANGRASFEGPNGGKFYVNSKGNKSYF</sequence>
<accession>A0A814G9E4</accession>
<proteinExistence type="predicted"/>
<dbReference type="Proteomes" id="UP000663879">
    <property type="component" value="Unassembled WGS sequence"/>
</dbReference>
<evidence type="ECO:0000313" key="2">
    <source>
        <dbReference type="Proteomes" id="UP000663879"/>
    </source>
</evidence>
<dbReference type="AlphaFoldDB" id="A0A814G9E4"/>
<reference evidence="1" key="1">
    <citation type="submission" date="2021-02" db="EMBL/GenBank/DDBJ databases">
        <authorList>
            <person name="Nowell W R."/>
        </authorList>
    </citation>
    <scope>NUCLEOTIDE SEQUENCE</scope>
    <source>
        <strain evidence="1">Ploen Becks lab</strain>
    </source>
</reference>